<proteinExistence type="inferred from homology"/>
<keyword evidence="5" id="KW-0560">Oxidoreductase</keyword>
<feature type="active site" description="Proton acceptor" evidence="7">
    <location>
        <position position="262"/>
    </location>
</feature>
<feature type="domain" description="Homogentisate 1,2-dioxygenase N-terminal" evidence="9">
    <location>
        <begin position="52"/>
        <end position="250"/>
    </location>
</feature>
<keyword evidence="4 10" id="KW-0223">Dioxygenase</keyword>
<dbReference type="Pfam" id="PF20510">
    <property type="entry name" value="HgmA_N"/>
    <property type="match status" value="1"/>
</dbReference>
<dbReference type="SUPFAM" id="SSF51182">
    <property type="entry name" value="RmlC-like cupins"/>
    <property type="match status" value="1"/>
</dbReference>
<feature type="binding site" evidence="8">
    <location>
        <position position="335"/>
    </location>
    <ligand>
        <name>Fe cation</name>
        <dbReference type="ChEBI" id="CHEBI:24875"/>
    </ligand>
</feature>
<keyword evidence="6 8" id="KW-0408">Iron</keyword>
<dbReference type="EMBL" id="VBOX01000028">
    <property type="protein sequence ID" value="TMQ64960.1"/>
    <property type="molecule type" value="Genomic_DNA"/>
</dbReference>
<keyword evidence="3 8" id="KW-0479">Metal-binding</keyword>
<evidence type="ECO:0000256" key="4">
    <source>
        <dbReference type="ARBA" id="ARBA00022964"/>
    </source>
</evidence>
<dbReference type="Proteomes" id="UP000319829">
    <property type="component" value="Unassembled WGS sequence"/>
</dbReference>
<feature type="binding site" evidence="8">
    <location>
        <position position="299"/>
    </location>
    <ligand>
        <name>Fe cation</name>
        <dbReference type="ChEBI" id="CHEBI:24875"/>
    </ligand>
</feature>
<evidence type="ECO:0000313" key="12">
    <source>
        <dbReference type="Proteomes" id="UP000317366"/>
    </source>
</evidence>
<protein>
    <submittedName>
        <fullName evidence="10">Homogentisate 1,2-dioxygenase</fullName>
    </submittedName>
</protein>
<name>A0A538SU81_UNCEI</name>
<organism evidence="10 13">
    <name type="scientific">Eiseniibacteriota bacterium</name>
    <dbReference type="NCBI Taxonomy" id="2212470"/>
    <lineage>
        <taxon>Bacteria</taxon>
        <taxon>Candidatus Eiseniibacteriota</taxon>
    </lineage>
</organism>
<dbReference type="InterPro" id="IPR014710">
    <property type="entry name" value="RmlC-like_jellyroll"/>
</dbReference>
<dbReference type="GO" id="GO:0004411">
    <property type="term" value="F:homogentisate 1,2-dioxygenase activity"/>
    <property type="evidence" value="ECO:0007669"/>
    <property type="project" value="InterPro"/>
</dbReference>
<sequence>MPMYHTLGETPHKRHTQFRRPDGKLYTEQLMGSRGFSGRSSLIYHYNMPTQAREIHKVQDCKVQYADDQVLRHHHFKTKDLKKSGDPVTGRVVLLHNKDVSMAIAVPDQKMSYYYRNGQGDDMYFIHEGTGRIQTIFGELHYRPGDYVVIPRGTSYMFHPEPGPQRYLVIESASSIETPKRYRNEYGQLLEHAPFSERDIRRPERLETFTDRGKYEVRIKARDQITSYEFEFHPLDVVGWDGFLYPYIFNIEDFEPITGRVHMPPPTHQCFEGTNFVVCSFVPRMYDYHPDALPIPYNHSNVDSDEVLYYVNGNFMSRRGIEVGSFTLHPSGIPHGPHPGAAEAAIGAKETKELAVMLDTFHPLYVTTLAEAYDDKNYPYSWLEQPGKFAGEGATG</sequence>
<evidence type="ECO:0000313" key="13">
    <source>
        <dbReference type="Proteomes" id="UP000319829"/>
    </source>
</evidence>
<evidence type="ECO:0000256" key="3">
    <source>
        <dbReference type="ARBA" id="ARBA00022723"/>
    </source>
</evidence>
<evidence type="ECO:0000256" key="1">
    <source>
        <dbReference type="ARBA" id="ARBA00001962"/>
    </source>
</evidence>
<evidence type="ECO:0000259" key="9">
    <source>
        <dbReference type="Pfam" id="PF20510"/>
    </source>
</evidence>
<reference evidence="12 13" key="1">
    <citation type="journal article" date="2019" name="Nat. Microbiol.">
        <title>Mediterranean grassland soil C-N compound turnover is dependent on rainfall and depth, and is mediated by genomically divergent microorganisms.</title>
        <authorList>
            <person name="Diamond S."/>
            <person name="Andeer P.F."/>
            <person name="Li Z."/>
            <person name="Crits-Christoph A."/>
            <person name="Burstein D."/>
            <person name="Anantharaman K."/>
            <person name="Lane K.R."/>
            <person name="Thomas B.C."/>
            <person name="Pan C."/>
            <person name="Northen T.R."/>
            <person name="Banfield J.F."/>
        </authorList>
    </citation>
    <scope>NUCLEOTIDE SEQUENCE [LARGE SCALE GENOMIC DNA]</scope>
    <source>
        <strain evidence="10">WS_4</strain>
        <strain evidence="11">WS_7</strain>
    </source>
</reference>
<feature type="binding site" evidence="8">
    <location>
        <position position="305"/>
    </location>
    <ligand>
        <name>Fe cation</name>
        <dbReference type="ChEBI" id="CHEBI:24875"/>
    </ligand>
</feature>
<evidence type="ECO:0000256" key="5">
    <source>
        <dbReference type="ARBA" id="ARBA00023002"/>
    </source>
</evidence>
<dbReference type="InterPro" id="IPR005708">
    <property type="entry name" value="Homogentis_dOase"/>
</dbReference>
<comment type="cofactor">
    <cofactor evidence="1 8">
        <name>Fe cation</name>
        <dbReference type="ChEBI" id="CHEBI:24875"/>
    </cofactor>
</comment>
<evidence type="ECO:0000256" key="8">
    <source>
        <dbReference type="PIRSR" id="PIRSR605708-2"/>
    </source>
</evidence>
<evidence type="ECO:0000256" key="2">
    <source>
        <dbReference type="ARBA" id="ARBA00007757"/>
    </source>
</evidence>
<evidence type="ECO:0000313" key="10">
    <source>
        <dbReference type="EMBL" id="TMQ54925.1"/>
    </source>
</evidence>
<feature type="binding site" evidence="8">
    <location>
        <position position="335"/>
    </location>
    <ligand>
        <name>homogentisate</name>
        <dbReference type="ChEBI" id="CHEBI:16169"/>
    </ligand>
</feature>
<dbReference type="PANTHER" id="PTHR11056:SF0">
    <property type="entry name" value="HOMOGENTISATE 1,2-DIOXYGENASE"/>
    <property type="match status" value="1"/>
</dbReference>
<dbReference type="AlphaFoldDB" id="A0A538SU81"/>
<dbReference type="PANTHER" id="PTHR11056">
    <property type="entry name" value="HOMOGENTISATE 1,2-DIOXYGENASE"/>
    <property type="match status" value="1"/>
</dbReference>
<dbReference type="InterPro" id="IPR011051">
    <property type="entry name" value="RmlC_Cupin_sf"/>
</dbReference>
<comment type="similarity">
    <text evidence="2">Belongs to the homogentisate dioxygenase family.</text>
</comment>
<gene>
    <name evidence="10" type="ORF">E6K74_04750</name>
    <name evidence="11" type="ORF">E6K77_03430</name>
</gene>
<dbReference type="GO" id="GO:0006559">
    <property type="term" value="P:L-phenylalanine catabolic process"/>
    <property type="evidence" value="ECO:0007669"/>
    <property type="project" value="InterPro"/>
</dbReference>
<accession>A0A538SU81</accession>
<dbReference type="Gene3D" id="2.60.120.10">
    <property type="entry name" value="Jelly Rolls"/>
    <property type="match status" value="2"/>
</dbReference>
<dbReference type="GO" id="GO:0006570">
    <property type="term" value="P:tyrosine metabolic process"/>
    <property type="evidence" value="ECO:0007669"/>
    <property type="project" value="InterPro"/>
</dbReference>
<dbReference type="GO" id="GO:0046872">
    <property type="term" value="F:metal ion binding"/>
    <property type="evidence" value="ECO:0007669"/>
    <property type="project" value="UniProtKB-KW"/>
</dbReference>
<dbReference type="EMBL" id="VBOU01000048">
    <property type="protein sequence ID" value="TMQ54925.1"/>
    <property type="molecule type" value="Genomic_DNA"/>
</dbReference>
<dbReference type="Proteomes" id="UP000317366">
    <property type="component" value="Unassembled WGS sequence"/>
</dbReference>
<dbReference type="InterPro" id="IPR046452">
    <property type="entry name" value="HgmA_N"/>
</dbReference>
<comment type="caution">
    <text evidence="10">The sequence shown here is derived from an EMBL/GenBank/DDBJ whole genome shotgun (WGS) entry which is preliminary data.</text>
</comment>
<evidence type="ECO:0000256" key="6">
    <source>
        <dbReference type="ARBA" id="ARBA00023004"/>
    </source>
</evidence>
<evidence type="ECO:0000313" key="11">
    <source>
        <dbReference type="EMBL" id="TMQ64960.1"/>
    </source>
</evidence>
<dbReference type="GO" id="GO:0005737">
    <property type="term" value="C:cytoplasm"/>
    <property type="evidence" value="ECO:0007669"/>
    <property type="project" value="TreeGrafter"/>
</dbReference>
<evidence type="ECO:0000256" key="7">
    <source>
        <dbReference type="PIRSR" id="PIRSR605708-1"/>
    </source>
</evidence>